<evidence type="ECO:0000256" key="6">
    <source>
        <dbReference type="ARBA" id="ARBA00023136"/>
    </source>
</evidence>
<evidence type="ECO:0000256" key="1">
    <source>
        <dbReference type="ARBA" id="ARBA00004141"/>
    </source>
</evidence>
<dbReference type="Pfam" id="PF01384">
    <property type="entry name" value="PHO4"/>
    <property type="match status" value="1"/>
</dbReference>
<feature type="region of interest" description="Disordered" evidence="7">
    <location>
        <begin position="1"/>
        <end position="35"/>
    </location>
</feature>
<accession>A0A2J7ZZ72</accession>
<sequence>MMYDVASCAPSRGPQPLLSSKPSGTEASGPSRAQRRYAPCRFRSAAASCCPGAEATAPARAAAAKGGGIGQRRPMIAAAAAPAPAAEAPSSASAPSAAGSSGAAASSSSSAVAGWRAGLEAMVQRSTVLNALRHLSGTATMTPSRGFSAELSTSFTISLASVYGLPVSTTQCITGGEMGVGMVDNWRTGVNWKLFVKQAIAWVATLIVSGFISAALFAVGVYAPSLTMSKDITVYENTIRTLSEGLYKDLNKTNYALKSTFGTFDAKLNKTINDKLAKFKAMFNTKVIGYIDPFTLVDDLNVTLVTYKNYTVVATGFNPTTKTFIPGNTTDPLLSNNKIQVSPYDPALLK</sequence>
<feature type="non-terminal residue" evidence="9">
    <location>
        <position position="350"/>
    </location>
</feature>
<evidence type="ECO:0000256" key="4">
    <source>
        <dbReference type="ARBA" id="ARBA00022692"/>
    </source>
</evidence>
<dbReference type="PANTHER" id="PTHR11101">
    <property type="entry name" value="PHOSPHATE TRANSPORTER"/>
    <property type="match status" value="1"/>
</dbReference>
<name>A0A2J7ZZ72_9CHLO</name>
<evidence type="ECO:0000256" key="3">
    <source>
        <dbReference type="ARBA" id="ARBA00022592"/>
    </source>
</evidence>
<keyword evidence="4 8" id="KW-0812">Transmembrane</keyword>
<reference evidence="9 10" key="1">
    <citation type="journal article" date="2017" name="Mol. Biol. Evol.">
        <title>The 4-celled Tetrabaena socialis nuclear genome reveals the essential components for genetic control of cell number at the origin of multicellularity in the volvocine lineage.</title>
        <authorList>
            <person name="Featherston J."/>
            <person name="Arakaki Y."/>
            <person name="Hanschen E.R."/>
            <person name="Ferris P.J."/>
            <person name="Michod R.E."/>
            <person name="Olson B.J.S.C."/>
            <person name="Nozaki H."/>
            <person name="Durand P.M."/>
        </authorList>
    </citation>
    <scope>NUCLEOTIDE SEQUENCE [LARGE SCALE GENOMIC DNA]</scope>
    <source>
        <strain evidence="9 10">NIES-571</strain>
    </source>
</reference>
<dbReference type="Proteomes" id="UP000236333">
    <property type="component" value="Unassembled WGS sequence"/>
</dbReference>
<dbReference type="EMBL" id="PGGS01000296">
    <property type="protein sequence ID" value="PNH05567.1"/>
    <property type="molecule type" value="Genomic_DNA"/>
</dbReference>
<keyword evidence="10" id="KW-1185">Reference proteome</keyword>
<dbReference type="GO" id="GO:0035435">
    <property type="term" value="P:phosphate ion transmembrane transport"/>
    <property type="evidence" value="ECO:0007669"/>
    <property type="project" value="TreeGrafter"/>
</dbReference>
<keyword evidence="3" id="KW-0592">Phosphate transport</keyword>
<dbReference type="GO" id="GO:0005315">
    <property type="term" value="F:phosphate transmembrane transporter activity"/>
    <property type="evidence" value="ECO:0007669"/>
    <property type="project" value="InterPro"/>
</dbReference>
<keyword evidence="2" id="KW-0813">Transport</keyword>
<evidence type="ECO:0000256" key="2">
    <source>
        <dbReference type="ARBA" id="ARBA00022448"/>
    </source>
</evidence>
<keyword evidence="5 8" id="KW-1133">Transmembrane helix</keyword>
<evidence type="ECO:0000256" key="5">
    <source>
        <dbReference type="ARBA" id="ARBA00022989"/>
    </source>
</evidence>
<evidence type="ECO:0000313" key="10">
    <source>
        <dbReference type="Proteomes" id="UP000236333"/>
    </source>
</evidence>
<proteinExistence type="predicted"/>
<dbReference type="InterPro" id="IPR001204">
    <property type="entry name" value="Phos_transporter"/>
</dbReference>
<evidence type="ECO:0000256" key="8">
    <source>
        <dbReference type="SAM" id="Phobius"/>
    </source>
</evidence>
<keyword evidence="6 8" id="KW-0472">Membrane</keyword>
<dbReference type="GO" id="GO:0016020">
    <property type="term" value="C:membrane"/>
    <property type="evidence" value="ECO:0007669"/>
    <property type="project" value="UniProtKB-SubCell"/>
</dbReference>
<dbReference type="AlphaFoldDB" id="A0A2J7ZZ72"/>
<comment type="subcellular location">
    <subcellularLocation>
        <location evidence="1">Membrane</location>
        <topology evidence="1">Multi-pass membrane protein</topology>
    </subcellularLocation>
</comment>
<feature type="compositionally biased region" description="Polar residues" evidence="7">
    <location>
        <begin position="17"/>
        <end position="28"/>
    </location>
</feature>
<dbReference type="OrthoDB" id="260807at2759"/>
<evidence type="ECO:0000256" key="7">
    <source>
        <dbReference type="SAM" id="MobiDB-lite"/>
    </source>
</evidence>
<gene>
    <name evidence="9" type="ORF">TSOC_008156</name>
</gene>
<protein>
    <submittedName>
        <fullName evidence="9">Phosphate-repressible phosphate permease</fullName>
    </submittedName>
</protein>
<organism evidence="9 10">
    <name type="scientific">Tetrabaena socialis</name>
    <dbReference type="NCBI Taxonomy" id="47790"/>
    <lineage>
        <taxon>Eukaryota</taxon>
        <taxon>Viridiplantae</taxon>
        <taxon>Chlorophyta</taxon>
        <taxon>core chlorophytes</taxon>
        <taxon>Chlorophyceae</taxon>
        <taxon>CS clade</taxon>
        <taxon>Chlamydomonadales</taxon>
        <taxon>Tetrabaenaceae</taxon>
        <taxon>Tetrabaena</taxon>
    </lineage>
</organism>
<evidence type="ECO:0000313" key="9">
    <source>
        <dbReference type="EMBL" id="PNH05567.1"/>
    </source>
</evidence>
<feature type="transmembrane region" description="Helical" evidence="8">
    <location>
        <begin position="199"/>
        <end position="223"/>
    </location>
</feature>
<dbReference type="PANTHER" id="PTHR11101:SF96">
    <property type="entry name" value="PHOSPHATE TRANSPORTER"/>
    <property type="match status" value="1"/>
</dbReference>
<comment type="caution">
    <text evidence="9">The sequence shown here is derived from an EMBL/GenBank/DDBJ whole genome shotgun (WGS) entry which is preliminary data.</text>
</comment>